<feature type="transmembrane region" description="Helical" evidence="7">
    <location>
        <begin position="113"/>
        <end position="133"/>
    </location>
</feature>
<evidence type="ECO:0000259" key="8">
    <source>
        <dbReference type="PROSITE" id="PS50928"/>
    </source>
</evidence>
<dbReference type="InterPro" id="IPR051393">
    <property type="entry name" value="ABC_transporter_permease"/>
</dbReference>
<protein>
    <submittedName>
        <fullName evidence="9">ABC-type sugar transport system permease subunit</fullName>
    </submittedName>
</protein>
<comment type="caution">
    <text evidence="9">The sequence shown here is derived from an EMBL/GenBank/DDBJ whole genome shotgun (WGS) entry which is preliminary data.</text>
</comment>
<keyword evidence="2 7" id="KW-0813">Transport</keyword>
<feature type="transmembrane region" description="Helical" evidence="7">
    <location>
        <begin position="275"/>
        <end position="295"/>
    </location>
</feature>
<proteinExistence type="inferred from homology"/>
<dbReference type="SUPFAM" id="SSF161098">
    <property type="entry name" value="MetI-like"/>
    <property type="match status" value="1"/>
</dbReference>
<dbReference type="Pfam" id="PF00528">
    <property type="entry name" value="BPD_transp_1"/>
    <property type="match status" value="1"/>
</dbReference>
<keyword evidence="5 7" id="KW-1133">Transmembrane helix</keyword>
<feature type="transmembrane region" description="Helical" evidence="7">
    <location>
        <begin position="210"/>
        <end position="235"/>
    </location>
</feature>
<dbReference type="Proteomes" id="UP001242480">
    <property type="component" value="Unassembled WGS sequence"/>
</dbReference>
<gene>
    <name evidence="9" type="ORF">QO011_003508</name>
</gene>
<keyword evidence="4 7" id="KW-0812">Transmembrane</keyword>
<feature type="transmembrane region" description="Helical" evidence="7">
    <location>
        <begin position="16"/>
        <end position="39"/>
    </location>
</feature>
<dbReference type="PANTHER" id="PTHR30193:SF37">
    <property type="entry name" value="INNER MEMBRANE ABC TRANSPORTER PERMEASE PROTEIN YCJO"/>
    <property type="match status" value="1"/>
</dbReference>
<sequence length="302" mass="32526">MSAPAGLRRFRPGGDAAAAAAMLAPAAVLFALFFAWPFLRGLWISLQRWDGFSAPVFVGLANYRRLVHDGLFLAALENNLVFVLAVLVLKNGLGLGLAMLLDRALVLRGLVRAAVFVPVTMSFVAAGLLWSWIYNPVFGLLNAGLDLVGLGSWKRSWLGDADIALYAVIAVDVWKWLGFHAVIYLAGLQTIPAELYDAARVDGAGALRRFWHVTLPMMVPIVLINTILGLSGAFVRNFDIVQVLTQGGPNHATEVVMTLMVKTAFQDGNMGYASAMGYALFLIVGLACVGLLALVRRARLAS</sequence>
<feature type="transmembrane region" description="Helical" evidence="7">
    <location>
        <begin position="163"/>
        <end position="186"/>
    </location>
</feature>
<evidence type="ECO:0000256" key="4">
    <source>
        <dbReference type="ARBA" id="ARBA00022692"/>
    </source>
</evidence>
<keyword evidence="3" id="KW-1003">Cell membrane</keyword>
<dbReference type="CDD" id="cd06261">
    <property type="entry name" value="TM_PBP2"/>
    <property type="match status" value="1"/>
</dbReference>
<dbReference type="PANTHER" id="PTHR30193">
    <property type="entry name" value="ABC TRANSPORTER PERMEASE PROTEIN"/>
    <property type="match status" value="1"/>
</dbReference>
<dbReference type="InterPro" id="IPR000515">
    <property type="entry name" value="MetI-like"/>
</dbReference>
<evidence type="ECO:0000256" key="6">
    <source>
        <dbReference type="ARBA" id="ARBA00023136"/>
    </source>
</evidence>
<dbReference type="RefSeq" id="WP_307274507.1">
    <property type="nucleotide sequence ID" value="NZ_JAUSVX010000006.1"/>
</dbReference>
<evidence type="ECO:0000256" key="7">
    <source>
        <dbReference type="RuleBase" id="RU363032"/>
    </source>
</evidence>
<accession>A0ABU0JB35</accession>
<dbReference type="EMBL" id="JAUSVX010000006">
    <property type="protein sequence ID" value="MDQ0470489.1"/>
    <property type="molecule type" value="Genomic_DNA"/>
</dbReference>
<comment type="similarity">
    <text evidence="7">Belongs to the binding-protein-dependent transport system permease family.</text>
</comment>
<evidence type="ECO:0000256" key="1">
    <source>
        <dbReference type="ARBA" id="ARBA00004651"/>
    </source>
</evidence>
<comment type="subcellular location">
    <subcellularLocation>
        <location evidence="1 7">Cell membrane</location>
        <topology evidence="1 7">Multi-pass membrane protein</topology>
    </subcellularLocation>
</comment>
<reference evidence="9 10" key="1">
    <citation type="submission" date="2023-07" db="EMBL/GenBank/DDBJ databases">
        <title>Genomic Encyclopedia of Type Strains, Phase IV (KMG-IV): sequencing the most valuable type-strain genomes for metagenomic binning, comparative biology and taxonomic classification.</title>
        <authorList>
            <person name="Goeker M."/>
        </authorList>
    </citation>
    <scope>NUCLEOTIDE SEQUENCE [LARGE SCALE GENOMIC DNA]</scope>
    <source>
        <strain evidence="9 10">DSM 19619</strain>
    </source>
</reference>
<keyword evidence="9" id="KW-0762">Sugar transport</keyword>
<evidence type="ECO:0000256" key="2">
    <source>
        <dbReference type="ARBA" id="ARBA00022448"/>
    </source>
</evidence>
<evidence type="ECO:0000313" key="10">
    <source>
        <dbReference type="Proteomes" id="UP001242480"/>
    </source>
</evidence>
<dbReference type="Gene3D" id="1.10.3720.10">
    <property type="entry name" value="MetI-like"/>
    <property type="match status" value="1"/>
</dbReference>
<keyword evidence="6 7" id="KW-0472">Membrane</keyword>
<name>A0ABU0JB35_9HYPH</name>
<evidence type="ECO:0000256" key="3">
    <source>
        <dbReference type="ARBA" id="ARBA00022475"/>
    </source>
</evidence>
<feature type="transmembrane region" description="Helical" evidence="7">
    <location>
        <begin position="80"/>
        <end position="101"/>
    </location>
</feature>
<dbReference type="PROSITE" id="PS50928">
    <property type="entry name" value="ABC_TM1"/>
    <property type="match status" value="1"/>
</dbReference>
<organism evidence="9 10">
    <name type="scientific">Labrys wisconsinensis</name>
    <dbReference type="NCBI Taxonomy" id="425677"/>
    <lineage>
        <taxon>Bacteria</taxon>
        <taxon>Pseudomonadati</taxon>
        <taxon>Pseudomonadota</taxon>
        <taxon>Alphaproteobacteria</taxon>
        <taxon>Hyphomicrobiales</taxon>
        <taxon>Xanthobacteraceae</taxon>
        <taxon>Labrys</taxon>
    </lineage>
</organism>
<evidence type="ECO:0000256" key="5">
    <source>
        <dbReference type="ARBA" id="ARBA00022989"/>
    </source>
</evidence>
<keyword evidence="10" id="KW-1185">Reference proteome</keyword>
<feature type="domain" description="ABC transmembrane type-1" evidence="8">
    <location>
        <begin position="76"/>
        <end position="293"/>
    </location>
</feature>
<evidence type="ECO:0000313" key="9">
    <source>
        <dbReference type="EMBL" id="MDQ0470489.1"/>
    </source>
</evidence>
<dbReference type="InterPro" id="IPR035906">
    <property type="entry name" value="MetI-like_sf"/>
</dbReference>